<dbReference type="RefSeq" id="WP_106775457.1">
    <property type="nucleotide sequence ID" value="NZ_PXYK01000044.1"/>
</dbReference>
<protein>
    <submittedName>
        <fullName evidence="1">DUF1491 domain-containing protein</fullName>
    </submittedName>
</protein>
<name>A0A2P7RLJ8_9HYPH</name>
<reference evidence="1 2" key="1">
    <citation type="submission" date="2018-03" db="EMBL/GenBank/DDBJ databases">
        <title>The draft genome of Mesorhizobium sp. 6GN-30.</title>
        <authorList>
            <person name="Liu L."/>
            <person name="Li L."/>
            <person name="Wang T."/>
            <person name="Zhang X."/>
            <person name="Liang L."/>
        </authorList>
    </citation>
    <scope>NUCLEOTIDE SEQUENCE [LARGE SCALE GENOMIC DNA]</scope>
    <source>
        <strain evidence="1 2">6GN30</strain>
    </source>
</reference>
<proteinExistence type="predicted"/>
<dbReference type="EMBL" id="PXYK01000044">
    <property type="protein sequence ID" value="PSJ51081.1"/>
    <property type="molecule type" value="Genomic_DNA"/>
</dbReference>
<dbReference type="Pfam" id="PF07372">
    <property type="entry name" value="DUF1491"/>
    <property type="match status" value="1"/>
</dbReference>
<comment type="caution">
    <text evidence="1">The sequence shown here is derived from an EMBL/GenBank/DDBJ whole genome shotgun (WGS) entry which is preliminary data.</text>
</comment>
<organism evidence="1 2">
    <name type="scientific">Kumtagia ephedrae</name>
    <dbReference type="NCBI Taxonomy" id="2116701"/>
    <lineage>
        <taxon>Bacteria</taxon>
        <taxon>Pseudomonadati</taxon>
        <taxon>Pseudomonadota</taxon>
        <taxon>Alphaproteobacteria</taxon>
        <taxon>Hyphomicrobiales</taxon>
        <taxon>Phyllobacteriaceae</taxon>
        <taxon>Kumtagia</taxon>
    </lineage>
</organism>
<dbReference type="Gene3D" id="3.40.1530.20">
    <property type="entry name" value="Protein of unknown function (DUF1491)"/>
    <property type="match status" value="1"/>
</dbReference>
<dbReference type="OrthoDB" id="9809136at2"/>
<keyword evidence="2" id="KW-1185">Reference proteome</keyword>
<evidence type="ECO:0000313" key="1">
    <source>
        <dbReference type="EMBL" id="PSJ51081.1"/>
    </source>
</evidence>
<sequence>MRVTSDLFVSALLRRVFSSGGYGAVVNRGAFEAGAVFVTCRERTGDVVLYGPAAQASYDSARPDERLFAELMRGGDEAVGARLDKERRFDPDIWIVEIEAGGETPETLLAITKS</sequence>
<dbReference type="Proteomes" id="UP000241229">
    <property type="component" value="Unassembled WGS sequence"/>
</dbReference>
<gene>
    <name evidence="1" type="ORF">C7I84_27765</name>
</gene>
<evidence type="ECO:0000313" key="2">
    <source>
        <dbReference type="Proteomes" id="UP000241229"/>
    </source>
</evidence>
<dbReference type="AlphaFoldDB" id="A0A2P7RLJ8"/>
<accession>A0A2P7RLJ8</accession>
<dbReference type="InterPro" id="IPR009964">
    <property type="entry name" value="DUF1491"/>
</dbReference>